<feature type="compositionally biased region" description="Basic and acidic residues" evidence="2">
    <location>
        <begin position="392"/>
        <end position="405"/>
    </location>
</feature>
<feature type="compositionally biased region" description="Acidic residues" evidence="2">
    <location>
        <begin position="609"/>
        <end position="624"/>
    </location>
</feature>
<dbReference type="PROSITE" id="PS50103">
    <property type="entry name" value="ZF_C3H1"/>
    <property type="match status" value="1"/>
</dbReference>
<keyword evidence="1" id="KW-0863">Zinc-finger</keyword>
<feature type="zinc finger region" description="C3H1-type" evidence="1">
    <location>
        <begin position="27"/>
        <end position="57"/>
    </location>
</feature>
<protein>
    <recommendedName>
        <fullName evidence="3">C3H1-type domain-containing protein</fullName>
    </recommendedName>
</protein>
<organism evidence="4 5">
    <name type="scientific">Daphnia galeata</name>
    <dbReference type="NCBI Taxonomy" id="27404"/>
    <lineage>
        <taxon>Eukaryota</taxon>
        <taxon>Metazoa</taxon>
        <taxon>Ecdysozoa</taxon>
        <taxon>Arthropoda</taxon>
        <taxon>Crustacea</taxon>
        <taxon>Branchiopoda</taxon>
        <taxon>Diplostraca</taxon>
        <taxon>Cladocera</taxon>
        <taxon>Anomopoda</taxon>
        <taxon>Daphniidae</taxon>
        <taxon>Daphnia</taxon>
    </lineage>
</organism>
<feature type="compositionally biased region" description="Basic and acidic residues" evidence="2">
    <location>
        <begin position="7"/>
        <end position="17"/>
    </location>
</feature>
<feature type="compositionally biased region" description="Basic and acidic residues" evidence="2">
    <location>
        <begin position="539"/>
        <end position="563"/>
    </location>
</feature>
<feature type="compositionally biased region" description="Basic and acidic residues" evidence="2">
    <location>
        <begin position="288"/>
        <end position="298"/>
    </location>
</feature>
<accession>A0A8J2WMD0</accession>
<keyword evidence="1" id="KW-0862">Zinc</keyword>
<dbReference type="Proteomes" id="UP000789390">
    <property type="component" value="Unassembled WGS sequence"/>
</dbReference>
<keyword evidence="5" id="KW-1185">Reference proteome</keyword>
<feature type="compositionally biased region" description="Basic and acidic residues" evidence="2">
    <location>
        <begin position="625"/>
        <end position="640"/>
    </location>
</feature>
<evidence type="ECO:0000256" key="2">
    <source>
        <dbReference type="SAM" id="MobiDB-lite"/>
    </source>
</evidence>
<evidence type="ECO:0000259" key="3">
    <source>
        <dbReference type="PROSITE" id="PS50103"/>
    </source>
</evidence>
<feature type="compositionally biased region" description="Basic and acidic residues" evidence="2">
    <location>
        <begin position="104"/>
        <end position="137"/>
    </location>
</feature>
<feature type="region of interest" description="Disordered" evidence="2">
    <location>
        <begin position="488"/>
        <end position="581"/>
    </location>
</feature>
<dbReference type="GO" id="GO:0008270">
    <property type="term" value="F:zinc ion binding"/>
    <property type="evidence" value="ECO:0007669"/>
    <property type="project" value="UniProtKB-KW"/>
</dbReference>
<dbReference type="OrthoDB" id="6022762at2759"/>
<dbReference type="EMBL" id="CAKKLH010000300">
    <property type="protein sequence ID" value="CAH0110167.1"/>
    <property type="molecule type" value="Genomic_DNA"/>
</dbReference>
<feature type="compositionally biased region" description="Polar residues" evidence="2">
    <location>
        <begin position="264"/>
        <end position="283"/>
    </location>
</feature>
<feature type="compositionally biased region" description="Basic residues" evidence="2">
    <location>
        <begin position="197"/>
        <end position="207"/>
    </location>
</feature>
<feature type="region of interest" description="Disordered" evidence="2">
    <location>
        <begin position="425"/>
        <end position="447"/>
    </location>
</feature>
<comment type="caution">
    <text evidence="4">The sequence shown here is derived from an EMBL/GenBank/DDBJ whole genome shotgun (WGS) entry which is preliminary data.</text>
</comment>
<dbReference type="GO" id="GO:0016556">
    <property type="term" value="P:mRNA modification"/>
    <property type="evidence" value="ECO:0007669"/>
    <property type="project" value="InterPro"/>
</dbReference>
<feature type="compositionally biased region" description="Basic residues" evidence="2">
    <location>
        <begin position="252"/>
        <end position="263"/>
    </location>
</feature>
<reference evidence="4" key="1">
    <citation type="submission" date="2021-11" db="EMBL/GenBank/DDBJ databases">
        <authorList>
            <person name="Schell T."/>
        </authorList>
    </citation>
    <scope>NUCLEOTIDE SEQUENCE</scope>
    <source>
        <strain evidence="4">M5</strain>
    </source>
</reference>
<feature type="compositionally biased region" description="Basic and acidic residues" evidence="2">
    <location>
        <begin position="349"/>
        <end position="361"/>
    </location>
</feature>
<evidence type="ECO:0000313" key="5">
    <source>
        <dbReference type="Proteomes" id="UP000789390"/>
    </source>
</evidence>
<feature type="compositionally biased region" description="Low complexity" evidence="2">
    <location>
        <begin position="525"/>
        <end position="537"/>
    </location>
</feature>
<evidence type="ECO:0000256" key="1">
    <source>
        <dbReference type="PROSITE-ProRule" id="PRU00723"/>
    </source>
</evidence>
<dbReference type="InterPro" id="IPR040427">
    <property type="entry name" value="Flacc"/>
</dbReference>
<feature type="domain" description="C3H1-type" evidence="3">
    <location>
        <begin position="27"/>
        <end position="57"/>
    </location>
</feature>
<evidence type="ECO:0000313" key="4">
    <source>
        <dbReference type="EMBL" id="CAH0110167.1"/>
    </source>
</evidence>
<proteinExistence type="predicted"/>
<feature type="region of interest" description="Disordered" evidence="2">
    <location>
        <begin position="599"/>
        <end position="653"/>
    </location>
</feature>
<feature type="region of interest" description="Disordered" evidence="2">
    <location>
        <begin position="53"/>
        <end position="413"/>
    </location>
</feature>
<name>A0A8J2WMD0_9CRUS</name>
<feature type="region of interest" description="Disordered" evidence="2">
    <location>
        <begin position="1"/>
        <end position="28"/>
    </location>
</feature>
<feature type="compositionally biased region" description="Low complexity" evidence="2">
    <location>
        <begin position="86"/>
        <end position="102"/>
    </location>
</feature>
<dbReference type="GO" id="GO:0036396">
    <property type="term" value="C:RNA N6-methyladenosine methyltransferase complex"/>
    <property type="evidence" value="ECO:0007669"/>
    <property type="project" value="InterPro"/>
</dbReference>
<feature type="compositionally biased region" description="Basic residues" evidence="2">
    <location>
        <begin position="138"/>
        <end position="149"/>
    </location>
</feature>
<dbReference type="AlphaFoldDB" id="A0A8J2WMD0"/>
<feature type="compositionally biased region" description="Low complexity" evidence="2">
    <location>
        <begin position="152"/>
        <end position="189"/>
    </location>
</feature>
<dbReference type="InterPro" id="IPR000571">
    <property type="entry name" value="Znf_CCCH"/>
</dbReference>
<keyword evidence="1" id="KW-0479">Metal-binding</keyword>
<dbReference type="PANTHER" id="PTHR38563:SF1">
    <property type="entry name" value="FL(2)D-ASSOCIATED COMPLEX COMPONENT"/>
    <property type="match status" value="1"/>
</dbReference>
<sequence length="838" mass="94531">MSSSSKKNRDGGKKPSVFERLGSKPSSVTEDYCKQWAHKGTCSYSNKCKFLETHNSKNFKPLTSSGKDGRKKSRSRSPPNQKDVTSIKSKAATKQSSKSADSGEWEKSLEHEDEMALERKLQMLQRELAKQEEQEHKGKAKKPTAKKRERSSSSSSTSSSSSSDTSSESSDSSSTSSVSSSSSSSSSSDSDGEVKEKKTKKKVRQATKRSQSSSSRNQGAKEKAKAKSRKIAKLSPVGQVARKKDSSSANKKQIRNNSPKRQHVPNTSVKHSRDSPTYSTMIHTRSPRIKDPEPLNRDRRQRRSPESSPTEAKRKLSTPVVRRRTDEHSPPRGRSRERKTTSSSSTYDVRGKVEKPRDRLLEPGYLVRPRSPVPVYREPYPVRDLSPTGSSYRERARAETYEPSRRVYSPQPILSKLERKEDLYDSRLRRPASPEPVRRPIIGRAKDYPDYDHDWSVVSEQTKIPDWDHPEFRRRNRPIEDISWSRTLSSTEMSWKKSYSPPPPLGNHSYPEQIHSNRNATWDPLLKSSSSRTDLSSVDNKRDRERRVAGDGRRSRDSNRRVPDPVVKPITPATRTEELRSPVSAESLIVVAPKVDEIEETRPSSAVEVEAEENFSDFSDDVDEILNRDLQDTESVKTEEVVPVEPDIEPVKTPTEIELNVNVEPVIQVPDQDLQPSPKMVSPVVSAIESRSTDEDLLGGMDIEQISDEELEDEARSAPIDALEVDWTSLACKREKKVESGAARARQRWEGKAVLARLGITSREDQLPTSSNSTAERKPLFDCSSLFRRALSARMDLSFRRSLCNLPVRELVIEYCDDDLSLYKASVDLLLKDRVLAS</sequence>
<gene>
    <name evidence="4" type="ORF">DGAL_LOCUS13668</name>
</gene>
<feature type="compositionally biased region" description="Low complexity" evidence="2">
    <location>
        <begin position="367"/>
        <end position="383"/>
    </location>
</feature>
<dbReference type="PANTHER" id="PTHR38563">
    <property type="entry name" value="FL(2)D-ASSOCIATED COMPLEX COMPONENT"/>
    <property type="match status" value="1"/>
</dbReference>